<comment type="caution">
    <text evidence="1">The sequence shown here is derived from an EMBL/GenBank/DDBJ whole genome shotgun (WGS) entry which is preliminary data.</text>
</comment>
<evidence type="ECO:0008006" key="3">
    <source>
        <dbReference type="Google" id="ProtNLM"/>
    </source>
</evidence>
<protein>
    <recommendedName>
        <fullName evidence="3">DUF952 domain-containing protein</fullName>
    </recommendedName>
</protein>
<sequence>MRFYHAAPKETMMKIYAEGVLKKSWDGVVYMCKDPIDACKFLVIRGMRQMSVIELELDEKEVEESHDHSETFFKCKAYIKHGDIVLSGDERIFDYDFE</sequence>
<reference evidence="1 2" key="1">
    <citation type="submission" date="2019-08" db="EMBL/GenBank/DDBJ databases">
        <authorList>
            <person name="Duncan S."/>
            <person name="Walker A."/>
        </authorList>
    </citation>
    <scope>NUCLEOTIDE SEQUENCE [LARGE SCALE GENOMIC DNA]</scope>
    <source>
        <strain evidence="1 2">T3WBe13</strain>
    </source>
</reference>
<accession>A0A5S4W543</accession>
<dbReference type="AlphaFoldDB" id="A0A5S4W543"/>
<evidence type="ECO:0000313" key="1">
    <source>
        <dbReference type="EMBL" id="TYL61310.1"/>
    </source>
</evidence>
<organism evidence="1 2">
    <name type="scientific">Agathobacter rectalis</name>
    <dbReference type="NCBI Taxonomy" id="39491"/>
    <lineage>
        <taxon>Bacteria</taxon>
        <taxon>Bacillati</taxon>
        <taxon>Bacillota</taxon>
        <taxon>Clostridia</taxon>
        <taxon>Lachnospirales</taxon>
        <taxon>Lachnospiraceae</taxon>
        <taxon>Agathobacter</taxon>
    </lineage>
</organism>
<gene>
    <name evidence="1" type="ORF">FYL31_03275</name>
</gene>
<proteinExistence type="predicted"/>
<dbReference type="EMBL" id="VSTF01000002">
    <property type="protein sequence ID" value="TYL61310.1"/>
    <property type="molecule type" value="Genomic_DNA"/>
</dbReference>
<dbReference type="Proteomes" id="UP000324327">
    <property type="component" value="Unassembled WGS sequence"/>
</dbReference>
<name>A0A5S4W543_9FIRM</name>
<reference evidence="1 2" key="2">
    <citation type="submission" date="2019-09" db="EMBL/GenBank/DDBJ databases">
        <title>Strain-level analysis of Eubacterium rectale using genomes from metagenomes.</title>
        <authorList>
            <person name="Karcher N."/>
            <person name="Segata N."/>
        </authorList>
    </citation>
    <scope>NUCLEOTIDE SEQUENCE [LARGE SCALE GENOMIC DNA]</scope>
    <source>
        <strain evidence="1 2">T3WBe13</strain>
    </source>
</reference>
<evidence type="ECO:0000313" key="2">
    <source>
        <dbReference type="Proteomes" id="UP000324327"/>
    </source>
</evidence>
<dbReference type="RefSeq" id="WP_101874765.1">
    <property type="nucleotide sequence ID" value="NZ_DAWDNE010000002.1"/>
</dbReference>